<gene>
    <name evidence="3" type="ORF">CPB83DRAFT_891184</name>
</gene>
<feature type="compositionally biased region" description="Basic residues" evidence="1">
    <location>
        <begin position="209"/>
        <end position="219"/>
    </location>
</feature>
<comment type="caution">
    <text evidence="3">The sequence shown here is derived from an EMBL/GenBank/DDBJ whole genome shotgun (WGS) entry which is preliminary data.</text>
</comment>
<feature type="signal peptide" evidence="2">
    <location>
        <begin position="1"/>
        <end position="20"/>
    </location>
</feature>
<sequence length="219" mass="24435">MFTIKYIFLVFAISSSLVAAAPLGDGSARDNIEIREPMKNFAQFARVARTVRRLTPPHNGAVFWSGTKTKPNGKTVSVKADAQKFAHSVGGRTINQALKKKGITIPNNNKYSPRLWNIASKAYAKNARGQAHAVLGGKVRDGSVWKKIEKPTLRKNRRVGKITEHNMQTGQKSVTHQKRITPVNRKKKEVQIRASKQARVIKNKQASIKSKRVTSSRKK</sequence>
<evidence type="ECO:0000256" key="1">
    <source>
        <dbReference type="SAM" id="MobiDB-lite"/>
    </source>
</evidence>
<reference evidence="3" key="1">
    <citation type="submission" date="2020-11" db="EMBL/GenBank/DDBJ databases">
        <authorList>
            <consortium name="DOE Joint Genome Institute"/>
            <person name="Ahrendt S."/>
            <person name="Riley R."/>
            <person name="Andreopoulos W."/>
            <person name="Labutti K."/>
            <person name="Pangilinan J."/>
            <person name="Ruiz-Duenas F.J."/>
            <person name="Barrasa J.M."/>
            <person name="Sanchez-Garcia M."/>
            <person name="Camarero S."/>
            <person name="Miyauchi S."/>
            <person name="Serrano A."/>
            <person name="Linde D."/>
            <person name="Babiker R."/>
            <person name="Drula E."/>
            <person name="Ayuso-Fernandez I."/>
            <person name="Pacheco R."/>
            <person name="Padilla G."/>
            <person name="Ferreira P."/>
            <person name="Barriuso J."/>
            <person name="Kellner H."/>
            <person name="Castanera R."/>
            <person name="Alfaro M."/>
            <person name="Ramirez L."/>
            <person name="Pisabarro A.G."/>
            <person name="Kuo A."/>
            <person name="Tritt A."/>
            <person name="Lipzen A."/>
            <person name="He G."/>
            <person name="Yan M."/>
            <person name="Ng V."/>
            <person name="Cullen D."/>
            <person name="Martin F."/>
            <person name="Rosso M.-N."/>
            <person name="Henrissat B."/>
            <person name="Hibbett D."/>
            <person name="Martinez A.T."/>
            <person name="Grigoriev I.V."/>
        </authorList>
    </citation>
    <scope>NUCLEOTIDE SEQUENCE</scope>
    <source>
        <strain evidence="3">CBS 506.95</strain>
    </source>
</reference>
<evidence type="ECO:0000256" key="2">
    <source>
        <dbReference type="SAM" id="SignalP"/>
    </source>
</evidence>
<dbReference type="SUPFAM" id="SSF52309">
    <property type="entry name" value="N-(deoxy)ribosyltransferase-like"/>
    <property type="match status" value="1"/>
</dbReference>
<dbReference type="EMBL" id="MU157833">
    <property type="protein sequence ID" value="KAF9531837.1"/>
    <property type="molecule type" value="Genomic_DNA"/>
</dbReference>
<dbReference type="Proteomes" id="UP000807306">
    <property type="component" value="Unassembled WGS sequence"/>
</dbReference>
<feature type="region of interest" description="Disordered" evidence="1">
    <location>
        <begin position="183"/>
        <end position="219"/>
    </location>
</feature>
<keyword evidence="4" id="KW-1185">Reference proteome</keyword>
<evidence type="ECO:0000313" key="4">
    <source>
        <dbReference type="Proteomes" id="UP000807306"/>
    </source>
</evidence>
<proteinExistence type="predicted"/>
<protein>
    <submittedName>
        <fullName evidence="3">Uncharacterized protein</fullName>
    </submittedName>
</protein>
<dbReference type="OrthoDB" id="2909885at2759"/>
<dbReference type="AlphaFoldDB" id="A0A9P6EN40"/>
<accession>A0A9P6EN40</accession>
<name>A0A9P6EN40_9AGAR</name>
<feature type="chain" id="PRO_5040243807" evidence="2">
    <location>
        <begin position="21"/>
        <end position="219"/>
    </location>
</feature>
<organism evidence="3 4">
    <name type="scientific">Crepidotus variabilis</name>
    <dbReference type="NCBI Taxonomy" id="179855"/>
    <lineage>
        <taxon>Eukaryota</taxon>
        <taxon>Fungi</taxon>
        <taxon>Dikarya</taxon>
        <taxon>Basidiomycota</taxon>
        <taxon>Agaricomycotina</taxon>
        <taxon>Agaricomycetes</taxon>
        <taxon>Agaricomycetidae</taxon>
        <taxon>Agaricales</taxon>
        <taxon>Agaricineae</taxon>
        <taxon>Crepidotaceae</taxon>
        <taxon>Crepidotus</taxon>
    </lineage>
</organism>
<evidence type="ECO:0000313" key="3">
    <source>
        <dbReference type="EMBL" id="KAF9531837.1"/>
    </source>
</evidence>
<keyword evidence="2" id="KW-0732">Signal</keyword>